<proteinExistence type="predicted"/>
<organism evidence="2 3">
    <name type="scientific">Sporosarcina thermotolerans</name>
    <dbReference type="NCBI Taxonomy" id="633404"/>
    <lineage>
        <taxon>Bacteria</taxon>
        <taxon>Bacillati</taxon>
        <taxon>Bacillota</taxon>
        <taxon>Bacilli</taxon>
        <taxon>Bacillales</taxon>
        <taxon>Caryophanaceae</taxon>
        <taxon>Sporosarcina</taxon>
    </lineage>
</organism>
<accession>A0AAW9ACV3</accession>
<keyword evidence="1" id="KW-0812">Transmembrane</keyword>
<feature type="transmembrane region" description="Helical" evidence="1">
    <location>
        <begin position="87"/>
        <end position="104"/>
    </location>
</feature>
<sequence length="105" mass="11852">MEIFTYGLIGFYAVLTGVAGIHQLKENGFQVQSILFIVVSSGILGMLFIPNKDWMLVLLLLAFVLLQILAVVQGVLSNGRLTYTHHIVRFLFHCILVLLVYKFIK</sequence>
<dbReference type="Proteomes" id="UP001271648">
    <property type="component" value="Unassembled WGS sequence"/>
</dbReference>
<dbReference type="EMBL" id="JAUBDJ010000006">
    <property type="protein sequence ID" value="MDW0117456.1"/>
    <property type="molecule type" value="Genomic_DNA"/>
</dbReference>
<protein>
    <submittedName>
        <fullName evidence="2">Uncharacterized protein</fullName>
    </submittedName>
</protein>
<feature type="transmembrane region" description="Helical" evidence="1">
    <location>
        <begin position="6"/>
        <end position="24"/>
    </location>
</feature>
<feature type="transmembrane region" description="Helical" evidence="1">
    <location>
        <begin position="31"/>
        <end position="49"/>
    </location>
</feature>
<evidence type="ECO:0000256" key="1">
    <source>
        <dbReference type="SAM" id="Phobius"/>
    </source>
</evidence>
<dbReference type="RefSeq" id="WP_283734342.1">
    <property type="nucleotide sequence ID" value="NZ_CP125968.1"/>
</dbReference>
<evidence type="ECO:0000313" key="2">
    <source>
        <dbReference type="EMBL" id="MDW0117456.1"/>
    </source>
</evidence>
<feature type="transmembrane region" description="Helical" evidence="1">
    <location>
        <begin position="55"/>
        <end position="75"/>
    </location>
</feature>
<dbReference type="AlphaFoldDB" id="A0AAW9ACV3"/>
<keyword evidence="1" id="KW-0472">Membrane</keyword>
<comment type="caution">
    <text evidence="2">The sequence shown here is derived from an EMBL/GenBank/DDBJ whole genome shotgun (WGS) entry which is preliminary data.</text>
</comment>
<gene>
    <name evidence="2" type="ORF">QTL97_10960</name>
</gene>
<keyword evidence="3" id="KW-1185">Reference proteome</keyword>
<evidence type="ECO:0000313" key="3">
    <source>
        <dbReference type="Proteomes" id="UP001271648"/>
    </source>
</evidence>
<name>A0AAW9ACV3_9BACL</name>
<reference evidence="2 3" key="1">
    <citation type="submission" date="2023-06" db="EMBL/GenBank/DDBJ databases">
        <title>Sporosarcina sp. nov., isolated from Korean traditional fermented seafood 'Jeotgal'.</title>
        <authorList>
            <person name="Yang A.I."/>
            <person name="Shin N.-R."/>
        </authorList>
    </citation>
    <scope>NUCLEOTIDE SEQUENCE [LARGE SCALE GENOMIC DNA]</scope>
    <source>
        <strain evidence="2 3">KCTC43456</strain>
    </source>
</reference>
<keyword evidence="1" id="KW-1133">Transmembrane helix</keyword>